<dbReference type="Proteomes" id="UP000053669">
    <property type="component" value="Unassembled WGS sequence"/>
</dbReference>
<evidence type="ECO:0000313" key="1">
    <source>
        <dbReference type="EMBL" id="KUN55480.1"/>
    </source>
</evidence>
<protein>
    <submittedName>
        <fullName evidence="1">Uncharacterized protein</fullName>
    </submittedName>
</protein>
<comment type="caution">
    <text evidence="1">The sequence shown here is derived from an EMBL/GenBank/DDBJ whole genome shotgun (WGS) entry which is preliminary data.</text>
</comment>
<sequence>MGVEPFTMFSFAQAICRTSCTSVRGRAVLGMLGPGDRDDDIALLAARLDGLTAADQSIR</sequence>
<name>A0A117QVW3_9ACTN</name>
<organism evidence="1">
    <name type="scientific">Streptomyces canus</name>
    <dbReference type="NCBI Taxonomy" id="58343"/>
    <lineage>
        <taxon>Bacteria</taxon>
        <taxon>Bacillati</taxon>
        <taxon>Actinomycetota</taxon>
        <taxon>Actinomycetes</taxon>
        <taxon>Kitasatosporales</taxon>
        <taxon>Streptomycetaceae</taxon>
        <taxon>Streptomyces</taxon>
        <taxon>Streptomyces aurantiacus group</taxon>
    </lineage>
</organism>
<dbReference type="EMBL" id="LMWU01000081">
    <property type="protein sequence ID" value="KUN55480.1"/>
    <property type="molecule type" value="Genomic_DNA"/>
</dbReference>
<dbReference type="STRING" id="58343.AQJ46_49490"/>
<dbReference type="AlphaFoldDB" id="A0A117QVW3"/>
<gene>
    <name evidence="1" type="ORF">AQJ46_49490</name>
</gene>
<accession>A0A117QVW3</accession>
<reference evidence="1" key="1">
    <citation type="submission" date="2015-10" db="EMBL/GenBank/DDBJ databases">
        <title>Draft genome sequence of Streptomyces canus DSM 40017, type strain for the species Streptomyces canus.</title>
        <authorList>
            <person name="Ruckert C."/>
            <person name="Winkler A."/>
            <person name="Kalinowski J."/>
            <person name="Kampfer P."/>
            <person name="Glaeser S."/>
        </authorList>
    </citation>
    <scope>NUCLEOTIDE SEQUENCE [LARGE SCALE GENOMIC DNA]</scope>
    <source>
        <strain evidence="1">DSM 40017</strain>
    </source>
</reference>
<proteinExistence type="predicted"/>